<comment type="caution">
    <text evidence="2">The sequence shown here is derived from an EMBL/GenBank/DDBJ whole genome shotgun (WGS) entry which is preliminary data.</text>
</comment>
<gene>
    <name evidence="2" type="ORF">DI536_31920</name>
</gene>
<dbReference type="PANTHER" id="PTHR35861:SF1">
    <property type="entry name" value="PHAGE TAIL SHEATH PROTEIN"/>
    <property type="match status" value="1"/>
</dbReference>
<evidence type="ECO:0000256" key="1">
    <source>
        <dbReference type="SAM" id="MobiDB-lite"/>
    </source>
</evidence>
<dbReference type="EMBL" id="QFQP01000043">
    <property type="protein sequence ID" value="PZR05659.1"/>
    <property type="molecule type" value="Genomic_DNA"/>
</dbReference>
<feature type="region of interest" description="Disordered" evidence="1">
    <location>
        <begin position="1"/>
        <end position="48"/>
    </location>
</feature>
<dbReference type="InterPro" id="IPR052042">
    <property type="entry name" value="Tail_sheath_structural"/>
</dbReference>
<organism evidence="2 3">
    <name type="scientific">Archangium gephyra</name>
    <dbReference type="NCBI Taxonomy" id="48"/>
    <lineage>
        <taxon>Bacteria</taxon>
        <taxon>Pseudomonadati</taxon>
        <taxon>Myxococcota</taxon>
        <taxon>Myxococcia</taxon>
        <taxon>Myxococcales</taxon>
        <taxon>Cystobacterineae</taxon>
        <taxon>Archangiaceae</taxon>
        <taxon>Archangium</taxon>
    </lineage>
</organism>
<evidence type="ECO:0000313" key="3">
    <source>
        <dbReference type="Proteomes" id="UP000249061"/>
    </source>
</evidence>
<feature type="compositionally biased region" description="Basic residues" evidence="1">
    <location>
        <begin position="18"/>
        <end position="30"/>
    </location>
</feature>
<name>A0A2W5SR05_9BACT</name>
<proteinExistence type="predicted"/>
<evidence type="ECO:0000313" key="2">
    <source>
        <dbReference type="EMBL" id="PZR05659.1"/>
    </source>
</evidence>
<dbReference type="AlphaFoldDB" id="A0A2W5SR05"/>
<dbReference type="Proteomes" id="UP000249061">
    <property type="component" value="Unassembled WGS sequence"/>
</dbReference>
<dbReference type="PANTHER" id="PTHR35861">
    <property type="match status" value="1"/>
</dbReference>
<protein>
    <submittedName>
        <fullName evidence="2">Phage tail protein</fullName>
    </submittedName>
</protein>
<dbReference type="Gene3D" id="3.40.50.11780">
    <property type="match status" value="2"/>
</dbReference>
<accession>A0A2W5SR05</accession>
<reference evidence="2 3" key="1">
    <citation type="submission" date="2017-08" db="EMBL/GenBank/DDBJ databases">
        <title>Infants hospitalized years apart are colonized by the same room-sourced microbial strains.</title>
        <authorList>
            <person name="Brooks B."/>
            <person name="Olm M.R."/>
            <person name="Firek B.A."/>
            <person name="Baker R."/>
            <person name="Thomas B.C."/>
            <person name="Morowitz M.J."/>
            <person name="Banfield J.F."/>
        </authorList>
    </citation>
    <scope>NUCLEOTIDE SEQUENCE [LARGE SCALE GENOMIC DNA]</scope>
    <source>
        <strain evidence="2">S2_003_000_R2_14</strain>
    </source>
</reference>
<sequence>MPLCSRGSTRPRVPDARGRRHRRWPRRGRARRADGHPRDPRRRARSQPRCFVSGQLLSSKVVIVEEEPRVRGITSAPTSVAGAVGLTERGPIGEAVLCSSFEEFQTRFGGFTPDSDLALAAMGFFENGGSQLWVVRTTHYTDVSQPSSATATRAQGFILAGAGPTPAVLTGRAAGPFALHDGERIVLSVNGGPDIDVVFGGTAASVAAGTPGPYALVDGMTLQLRIDGGAEQRVTFAASDFVNVGQATAAEVAAAINASIVRGKAVRGADVRIVSDTVGTSSRVEVTGGTANAVLNFPNSVAQGTGNVGDLSAVTVAEAKAVIDAAVPTVRVSLGNAVEVRTVATGVAASLQARAATTPAFGFDTSAHAGAASGVANGLRIEGRDPGAYGNRLEVEVRPASNGSALAFDLLVIEDGTYRETFPNLTLSATEARHVERIVNDSRSGSLYVRVTQLLATVPGRQTVGLSGGNDGLAGLDDNDFIGSEAGKTGLRALDQVQELSLLLVPGRATPAMHLAMVQYAEVARDGTVFAILDPPEGQSATDIVEYASSTAALEGLSEFAALYWPRVSVLNPAKSVFGSAPQVVVPPSGIIAGVFSRIDSSRPGGVYDAPAGIEAGRMFGVLGFETDEVLEERKRDLVYPHRINPLTTGPGLPRFIDGSRTLKGDGNFPYVGERRGVIFISRSLKQGLEFARHKANTESLRAQVRRTITAFLLTQMNNGAFRTRDPATAFFVDVSDALNTPTVIFGGKLLARVGLATNKPAEFIVISISQDTRALEAELAGGNP</sequence>